<dbReference type="PANTHER" id="PTHR13388">
    <property type="entry name" value="DETONATOR, ISOFORM E"/>
    <property type="match status" value="1"/>
</dbReference>
<dbReference type="PANTHER" id="PTHR13388:SF29">
    <property type="entry name" value="TRANSMEMBRANE PROTEIN 132C ISOFORM X1"/>
    <property type="match status" value="1"/>
</dbReference>
<proteinExistence type="predicted"/>
<evidence type="ECO:0000256" key="1">
    <source>
        <dbReference type="SAM" id="MobiDB-lite"/>
    </source>
</evidence>
<accession>A0A8S4BPY4</accession>
<dbReference type="EMBL" id="CAJRST010039800">
    <property type="protein sequence ID" value="CAG6016238.1"/>
    <property type="molecule type" value="Genomic_DNA"/>
</dbReference>
<feature type="domain" description="Transmembrane protein TMEM132 second Ig-like" evidence="5">
    <location>
        <begin position="148"/>
        <end position="191"/>
    </location>
</feature>
<feature type="chain" id="PRO_5036274074" evidence="2">
    <location>
        <begin position="30"/>
        <end position="588"/>
    </location>
</feature>
<dbReference type="Pfam" id="PF23481">
    <property type="entry name" value="Ig_TMEM132_2nd"/>
    <property type="match status" value="1"/>
</dbReference>
<organism evidence="6 8">
    <name type="scientific">Menidia menidia</name>
    <name type="common">Atlantic silverside</name>
    <dbReference type="NCBI Taxonomy" id="238744"/>
    <lineage>
        <taxon>Eukaryota</taxon>
        <taxon>Metazoa</taxon>
        <taxon>Chordata</taxon>
        <taxon>Craniata</taxon>
        <taxon>Vertebrata</taxon>
        <taxon>Euteleostomi</taxon>
        <taxon>Actinopterygii</taxon>
        <taxon>Neopterygii</taxon>
        <taxon>Teleostei</taxon>
        <taxon>Neoteleostei</taxon>
        <taxon>Acanthomorphata</taxon>
        <taxon>Ovalentaria</taxon>
        <taxon>Atherinomorphae</taxon>
        <taxon>Atheriniformes</taxon>
        <taxon>Atherinopsidae</taxon>
        <taxon>Menidiinae</taxon>
        <taxon>Menidia</taxon>
    </lineage>
</organism>
<dbReference type="OrthoDB" id="10026202at2759"/>
<sequence>MKGVVMADLSSSGVLLLLWTAIMVPRASPQPPPPLSLPVQLSVVSPPWQLLALSQGEPGPLFYNSSPFSVSQSVFLLPPPGLSAAPGLKASFGPYSVTQLVPEPFRPASPAVRASLLSENVEREMDEGGREVFRVRALFRLPGDAGARGTCVLLHAFRETEQRRASCVTQPLGLCVVTLTLPGEWFQAQDQRPVPDAWQKKALRGRRAQSRRHGNHVHPLRARAPPPRSRPVSEADSHPDRPAAFRHQRGPEPNKIQLYYSSFSPEADLQLTQTRCEEESVAQSQRQMYHIRAVTLPEQTEVKGRPQEGSEGIEGCLGGQQAEELSVDSHVTVRYHRGPVLIGQPVRMSVSLRGNFSADFVVIRMKVKKGLVSMTAQRTLTSDQWTVSLERSQSAKHDVMTIVCHKPPTHQPPLQQQVVCLSVDGLRRSFGVAMTVAATWWVEYSGQSRLTGTAASAFSFSDRPIVGIVPVTESDQILNTAILTSRPVSLPVAVLAVGHDQKVSDVTSAVTCRSANENTVKVSSDCSAVFVDGSESGLGNTCAEVHFELGVLSGSVCLEVWAPSVPLQVLLTDPVLNAIDGWNLFTEE</sequence>
<feature type="compositionally biased region" description="Basic residues" evidence="1">
    <location>
        <begin position="201"/>
        <end position="221"/>
    </location>
</feature>
<evidence type="ECO:0000313" key="6">
    <source>
        <dbReference type="EMBL" id="CAG6016237.1"/>
    </source>
</evidence>
<dbReference type="InterPro" id="IPR031437">
    <property type="entry name" value="Ig_TMEM132_4th"/>
</dbReference>
<dbReference type="AlphaFoldDB" id="A0A8S4BPY4"/>
<feature type="signal peptide" evidence="2">
    <location>
        <begin position="1"/>
        <end position="29"/>
    </location>
</feature>
<feature type="compositionally biased region" description="Basic and acidic residues" evidence="1">
    <location>
        <begin position="231"/>
        <end position="243"/>
    </location>
</feature>
<evidence type="ECO:0000259" key="4">
    <source>
        <dbReference type="Pfam" id="PF23039"/>
    </source>
</evidence>
<dbReference type="EMBL" id="CAJRST010039789">
    <property type="protein sequence ID" value="CAG6016237.1"/>
    <property type="molecule type" value="Genomic_DNA"/>
</dbReference>
<comment type="caution">
    <text evidence="6">The sequence shown here is derived from an EMBL/GenBank/DDBJ whole genome shotgun (WGS) entry which is preliminary data.</text>
</comment>
<evidence type="ECO:0000259" key="5">
    <source>
        <dbReference type="Pfam" id="PF23481"/>
    </source>
</evidence>
<evidence type="ECO:0000313" key="7">
    <source>
        <dbReference type="EMBL" id="CAG6016238.1"/>
    </source>
</evidence>
<feature type="domain" description="Transmembrane protein TMEM132 cohesin-like" evidence="4">
    <location>
        <begin position="322"/>
        <end position="455"/>
    </location>
</feature>
<dbReference type="Pfam" id="PF23039">
    <property type="entry name" value="TMEM132_3rd"/>
    <property type="match status" value="1"/>
</dbReference>
<evidence type="ECO:0000256" key="2">
    <source>
        <dbReference type="SAM" id="SignalP"/>
    </source>
</evidence>
<feature type="region of interest" description="Disordered" evidence="1">
    <location>
        <begin position="200"/>
        <end position="251"/>
    </location>
</feature>
<dbReference type="InterPro" id="IPR026307">
    <property type="entry name" value="TMEM132"/>
</dbReference>
<dbReference type="InterPro" id="IPR055421">
    <property type="entry name" value="TMEM132_3rd"/>
</dbReference>
<evidence type="ECO:0000259" key="3">
    <source>
        <dbReference type="Pfam" id="PF16070"/>
    </source>
</evidence>
<keyword evidence="8" id="KW-1185">Reference proteome</keyword>
<feature type="non-terminal residue" evidence="6">
    <location>
        <position position="588"/>
    </location>
</feature>
<dbReference type="InterPro" id="IPR055422">
    <property type="entry name" value="Ig_TMEM132_2nd"/>
</dbReference>
<evidence type="ECO:0000313" key="8">
    <source>
        <dbReference type="Proteomes" id="UP000677803"/>
    </source>
</evidence>
<name>A0A8S4BPY4_9TELE</name>
<keyword evidence="2" id="KW-0732">Signal</keyword>
<protein>
    <submittedName>
        <fullName evidence="6">(Atlantic silverside) hypothetical protein</fullName>
    </submittedName>
</protein>
<dbReference type="Proteomes" id="UP000677803">
    <property type="component" value="Unassembled WGS sequence"/>
</dbReference>
<feature type="domain" description="Transmembrane protein family 132 fourth" evidence="3">
    <location>
        <begin position="467"/>
        <end position="564"/>
    </location>
</feature>
<gene>
    <name evidence="6" type="ORF">MMEN_LOCUS20285</name>
    <name evidence="7" type="ORF">MMEN_LOCUS20288</name>
</gene>
<reference evidence="6" key="1">
    <citation type="submission" date="2021-05" db="EMBL/GenBank/DDBJ databases">
        <authorList>
            <person name="Tigano A."/>
        </authorList>
    </citation>
    <scope>NUCLEOTIDE SEQUENCE</scope>
</reference>
<dbReference type="Pfam" id="PF16070">
    <property type="entry name" value="Ig_TMEM132_4th"/>
    <property type="match status" value="1"/>
</dbReference>